<accession>A0A517YAZ5</accession>
<dbReference type="EMBL" id="CP036274">
    <property type="protein sequence ID" value="QDU27379.1"/>
    <property type="molecule type" value="Genomic_DNA"/>
</dbReference>
<gene>
    <name evidence="3" type="primary">pulG_3</name>
    <name evidence="3" type="ORF">ETAA8_24660</name>
</gene>
<dbReference type="NCBIfam" id="TIGR04294">
    <property type="entry name" value="pre_pil_HX9DG"/>
    <property type="match status" value="1"/>
</dbReference>
<protein>
    <submittedName>
        <fullName evidence="3">Type II secretion system protein G</fullName>
    </submittedName>
</protein>
<dbReference type="NCBIfam" id="TIGR02532">
    <property type="entry name" value="IV_pilin_GFxxxE"/>
    <property type="match status" value="1"/>
</dbReference>
<reference evidence="3 4" key="1">
    <citation type="submission" date="2019-02" db="EMBL/GenBank/DDBJ databases">
        <title>Deep-cultivation of Planctomycetes and their phenomic and genomic characterization uncovers novel biology.</title>
        <authorList>
            <person name="Wiegand S."/>
            <person name="Jogler M."/>
            <person name="Boedeker C."/>
            <person name="Pinto D."/>
            <person name="Vollmers J."/>
            <person name="Rivas-Marin E."/>
            <person name="Kohn T."/>
            <person name="Peeters S.H."/>
            <person name="Heuer A."/>
            <person name="Rast P."/>
            <person name="Oberbeckmann S."/>
            <person name="Bunk B."/>
            <person name="Jeske O."/>
            <person name="Meyerdierks A."/>
            <person name="Storesund J.E."/>
            <person name="Kallscheuer N."/>
            <person name="Luecker S."/>
            <person name="Lage O.M."/>
            <person name="Pohl T."/>
            <person name="Merkel B.J."/>
            <person name="Hornburger P."/>
            <person name="Mueller R.-W."/>
            <person name="Bruemmer F."/>
            <person name="Labrenz M."/>
            <person name="Spormann A.M."/>
            <person name="Op den Camp H."/>
            <person name="Overmann J."/>
            <person name="Amann R."/>
            <person name="Jetten M.S.M."/>
            <person name="Mascher T."/>
            <person name="Medema M.H."/>
            <person name="Devos D.P."/>
            <person name="Kaster A.-K."/>
            <person name="Ovreas L."/>
            <person name="Rohde M."/>
            <person name="Galperin M.Y."/>
            <person name="Jogler C."/>
        </authorList>
    </citation>
    <scope>NUCLEOTIDE SEQUENCE [LARGE SCALE GENOMIC DNA]</scope>
    <source>
        <strain evidence="3 4">ETA_A8</strain>
    </source>
</reference>
<dbReference type="Proteomes" id="UP000315017">
    <property type="component" value="Chromosome"/>
</dbReference>
<dbReference type="PROSITE" id="PS00409">
    <property type="entry name" value="PROKAR_NTER_METHYL"/>
    <property type="match status" value="1"/>
</dbReference>
<dbReference type="Pfam" id="PF07963">
    <property type="entry name" value="N_methyl"/>
    <property type="match status" value="1"/>
</dbReference>
<feature type="domain" description="DUF1559" evidence="2">
    <location>
        <begin position="42"/>
        <end position="320"/>
    </location>
</feature>
<dbReference type="Pfam" id="PF07596">
    <property type="entry name" value="SBP_bac_10"/>
    <property type="match status" value="1"/>
</dbReference>
<dbReference type="PANTHER" id="PTHR30093">
    <property type="entry name" value="GENERAL SECRETION PATHWAY PROTEIN G"/>
    <property type="match status" value="1"/>
</dbReference>
<dbReference type="RefSeq" id="WP_145100435.1">
    <property type="nucleotide sequence ID" value="NZ_CP036274.1"/>
</dbReference>
<keyword evidence="1" id="KW-0812">Transmembrane</keyword>
<dbReference type="AlphaFoldDB" id="A0A517YAZ5"/>
<dbReference type="PANTHER" id="PTHR30093:SF2">
    <property type="entry name" value="TYPE II SECRETION SYSTEM PROTEIN H"/>
    <property type="match status" value="1"/>
</dbReference>
<dbReference type="OrthoDB" id="280382at2"/>
<evidence type="ECO:0000313" key="4">
    <source>
        <dbReference type="Proteomes" id="UP000315017"/>
    </source>
</evidence>
<evidence type="ECO:0000313" key="3">
    <source>
        <dbReference type="EMBL" id="QDU27379.1"/>
    </source>
</evidence>
<dbReference type="InterPro" id="IPR027558">
    <property type="entry name" value="Pre_pil_HX9DG_C"/>
</dbReference>
<keyword evidence="1" id="KW-1133">Transmembrane helix</keyword>
<dbReference type="InterPro" id="IPR011453">
    <property type="entry name" value="DUF1559"/>
</dbReference>
<name>A0A517YAZ5_9BACT</name>
<keyword evidence="1" id="KW-0472">Membrane</keyword>
<dbReference type="Gene3D" id="3.30.700.10">
    <property type="entry name" value="Glycoprotein, Type 4 Pilin"/>
    <property type="match status" value="1"/>
</dbReference>
<proteinExistence type="predicted"/>
<dbReference type="SUPFAM" id="SSF54523">
    <property type="entry name" value="Pili subunits"/>
    <property type="match status" value="1"/>
</dbReference>
<sequence length="340" mass="36274">MTYFVLHRRLRLRKSRGFTLVELLVVIAIIGVLVALLLPAIQAAREAARRMSCQNNLKQFGLAIHNYESAMKTFPAGGQAGRTGAANNYGASWLIITLPYTENGSMYNQLDLSATTAAATGLTYDNGTMGNAHNGNLLRGKSIKILSCPSSVLSKWGLVGHSPPGPEGVMRPTYVGISGASTHPNVPPSDVTGNTNQHTATGHQSKAGALVSHKYVRISEISDGTSNTLAASEQSGHCFSSTGAKVDCRSDYGHGFSMGPSTDNNRDWNITTVRYAINERDWGKMGIGNPSYACNRPIQSVYPGGANGLFADGSVRFLQQGQAVQTLHDLCNRDDGNTAN</sequence>
<organism evidence="3 4">
    <name type="scientific">Anatilimnocola aggregata</name>
    <dbReference type="NCBI Taxonomy" id="2528021"/>
    <lineage>
        <taxon>Bacteria</taxon>
        <taxon>Pseudomonadati</taxon>
        <taxon>Planctomycetota</taxon>
        <taxon>Planctomycetia</taxon>
        <taxon>Pirellulales</taxon>
        <taxon>Pirellulaceae</taxon>
        <taxon>Anatilimnocola</taxon>
    </lineage>
</organism>
<dbReference type="InterPro" id="IPR045584">
    <property type="entry name" value="Pilin-like"/>
</dbReference>
<keyword evidence="4" id="KW-1185">Reference proteome</keyword>
<evidence type="ECO:0000259" key="2">
    <source>
        <dbReference type="Pfam" id="PF07596"/>
    </source>
</evidence>
<evidence type="ECO:0000256" key="1">
    <source>
        <dbReference type="SAM" id="Phobius"/>
    </source>
</evidence>
<feature type="transmembrane region" description="Helical" evidence="1">
    <location>
        <begin position="20"/>
        <end position="41"/>
    </location>
</feature>
<dbReference type="KEGG" id="aagg:ETAA8_24660"/>
<dbReference type="InterPro" id="IPR012902">
    <property type="entry name" value="N_methyl_site"/>
</dbReference>